<protein>
    <submittedName>
        <fullName evidence="1">Uncharacterized protein</fullName>
    </submittedName>
</protein>
<evidence type="ECO:0000313" key="2">
    <source>
        <dbReference type="Proteomes" id="UP000257109"/>
    </source>
</evidence>
<evidence type="ECO:0000313" key="1">
    <source>
        <dbReference type="EMBL" id="RDY07750.1"/>
    </source>
</evidence>
<dbReference type="OrthoDB" id="751983at2759"/>
<proteinExistence type="predicted"/>
<sequence>MSGNKPREIKVKLLCPSLSKVTQVVAWDHQKIDLGSICWAFGLDPSSVRLNGHFIGRGVDLVASSVTWKALLSFFSSKGLSTGKDNSDTLLVTGKLCRLGLKRGHDSQDFQNGIEKVMEGENAGNSRGIKLEAANLLKNKKLKESNSGEILNRQSCKRMQLLEDVNLFKKLKINEDKSGNQDKVDDLSGSIACNQFTCRYTNKNLKWIRKDEAIVAANYKRIR</sequence>
<accession>A0A371HY79</accession>
<comment type="caution">
    <text evidence="1">The sequence shown here is derived from an EMBL/GenBank/DDBJ whole genome shotgun (WGS) entry which is preliminary data.</text>
</comment>
<dbReference type="EMBL" id="QJKJ01001406">
    <property type="protein sequence ID" value="RDY07750.1"/>
    <property type="molecule type" value="Genomic_DNA"/>
</dbReference>
<dbReference type="STRING" id="157652.A0A371HY79"/>
<keyword evidence="2" id="KW-1185">Reference proteome</keyword>
<feature type="non-terminal residue" evidence="1">
    <location>
        <position position="1"/>
    </location>
</feature>
<dbReference type="PANTHER" id="PTHR39104">
    <property type="entry name" value="AMINO ACID-LIGASE"/>
    <property type="match status" value="1"/>
</dbReference>
<dbReference type="Proteomes" id="UP000257109">
    <property type="component" value="Unassembled WGS sequence"/>
</dbReference>
<dbReference type="PANTHER" id="PTHR39104:SF1">
    <property type="entry name" value="AMINO ACID-LIGASE"/>
    <property type="match status" value="1"/>
</dbReference>
<name>A0A371HY79_MUCPR</name>
<organism evidence="1 2">
    <name type="scientific">Mucuna pruriens</name>
    <name type="common">Velvet bean</name>
    <name type="synonym">Dolichos pruriens</name>
    <dbReference type="NCBI Taxonomy" id="157652"/>
    <lineage>
        <taxon>Eukaryota</taxon>
        <taxon>Viridiplantae</taxon>
        <taxon>Streptophyta</taxon>
        <taxon>Embryophyta</taxon>
        <taxon>Tracheophyta</taxon>
        <taxon>Spermatophyta</taxon>
        <taxon>Magnoliopsida</taxon>
        <taxon>eudicotyledons</taxon>
        <taxon>Gunneridae</taxon>
        <taxon>Pentapetalae</taxon>
        <taxon>rosids</taxon>
        <taxon>fabids</taxon>
        <taxon>Fabales</taxon>
        <taxon>Fabaceae</taxon>
        <taxon>Papilionoideae</taxon>
        <taxon>50 kb inversion clade</taxon>
        <taxon>NPAAA clade</taxon>
        <taxon>indigoferoid/millettioid clade</taxon>
        <taxon>Phaseoleae</taxon>
        <taxon>Mucuna</taxon>
    </lineage>
</organism>
<reference evidence="1" key="1">
    <citation type="submission" date="2018-05" db="EMBL/GenBank/DDBJ databases">
        <title>Draft genome of Mucuna pruriens seed.</title>
        <authorList>
            <person name="Nnadi N.E."/>
            <person name="Vos R."/>
            <person name="Hasami M.H."/>
            <person name="Devisetty U.K."/>
            <person name="Aguiy J.C."/>
        </authorList>
    </citation>
    <scope>NUCLEOTIDE SEQUENCE [LARGE SCALE GENOMIC DNA]</scope>
    <source>
        <strain evidence="1">JCA_2017</strain>
    </source>
</reference>
<dbReference type="AlphaFoldDB" id="A0A371HY79"/>
<gene>
    <name evidence="1" type="ORF">CR513_08085</name>
</gene>